<evidence type="ECO:0000256" key="2">
    <source>
        <dbReference type="SAM" id="SignalP"/>
    </source>
</evidence>
<sequence>MMRSSFSLFVAVLALFAGHVLALNITIGGKNITAPQFLNTSDIVLQDSALNTCGANDTCACGASTVSLVLSCQQCMFNQLIARNKQPVDLLAGQASALTAYSTACTNITAVNASQVTLTLPPDWDGPFGQGLTTGTTVVAVIAAFVLGLCSITIVNTM</sequence>
<accession>A0A4Q9MU74</accession>
<dbReference type="Proteomes" id="UP000292957">
    <property type="component" value="Unassembled WGS sequence"/>
</dbReference>
<keyword evidence="1" id="KW-1133">Transmembrane helix</keyword>
<dbReference type="AlphaFoldDB" id="A0A4Q9MU74"/>
<feature type="chain" id="PRO_5020224822" evidence="2">
    <location>
        <begin position="23"/>
        <end position="158"/>
    </location>
</feature>
<gene>
    <name evidence="3" type="ORF">BD311DRAFT_804957</name>
</gene>
<reference evidence="3" key="1">
    <citation type="submission" date="2019-01" db="EMBL/GenBank/DDBJ databases">
        <title>Draft genome sequences of three monokaryotic isolates of the white-rot basidiomycete fungus Dichomitus squalens.</title>
        <authorList>
            <consortium name="DOE Joint Genome Institute"/>
            <person name="Lopez S.C."/>
            <person name="Andreopoulos B."/>
            <person name="Pangilinan J."/>
            <person name="Lipzen A."/>
            <person name="Riley R."/>
            <person name="Ahrendt S."/>
            <person name="Ng V."/>
            <person name="Barry K."/>
            <person name="Daum C."/>
            <person name="Grigoriev I.V."/>
            <person name="Hilden K.S."/>
            <person name="Makela M.R."/>
            <person name="de Vries R.P."/>
        </authorList>
    </citation>
    <scope>NUCLEOTIDE SEQUENCE [LARGE SCALE GENOMIC DNA]</scope>
    <source>
        <strain evidence="3">OM18370.1</strain>
    </source>
</reference>
<feature type="transmembrane region" description="Helical" evidence="1">
    <location>
        <begin position="137"/>
        <end position="155"/>
    </location>
</feature>
<evidence type="ECO:0000256" key="1">
    <source>
        <dbReference type="SAM" id="Phobius"/>
    </source>
</evidence>
<dbReference type="OrthoDB" id="2953532at2759"/>
<dbReference type="EMBL" id="ML143402">
    <property type="protein sequence ID" value="TBU30897.1"/>
    <property type="molecule type" value="Genomic_DNA"/>
</dbReference>
<name>A0A4Q9MU74_9APHY</name>
<keyword evidence="2" id="KW-0732">Signal</keyword>
<keyword evidence="1" id="KW-0812">Transmembrane</keyword>
<feature type="signal peptide" evidence="2">
    <location>
        <begin position="1"/>
        <end position="22"/>
    </location>
</feature>
<evidence type="ECO:0000313" key="3">
    <source>
        <dbReference type="EMBL" id="TBU30897.1"/>
    </source>
</evidence>
<keyword evidence="1" id="KW-0472">Membrane</keyword>
<organism evidence="3">
    <name type="scientific">Dichomitus squalens</name>
    <dbReference type="NCBI Taxonomy" id="114155"/>
    <lineage>
        <taxon>Eukaryota</taxon>
        <taxon>Fungi</taxon>
        <taxon>Dikarya</taxon>
        <taxon>Basidiomycota</taxon>
        <taxon>Agaricomycotina</taxon>
        <taxon>Agaricomycetes</taxon>
        <taxon>Polyporales</taxon>
        <taxon>Polyporaceae</taxon>
        <taxon>Dichomitus</taxon>
    </lineage>
</organism>
<protein>
    <submittedName>
        <fullName evidence="3">Uncharacterized protein</fullName>
    </submittedName>
</protein>
<proteinExistence type="predicted"/>